<accession>A0A9P0AX66</accession>
<feature type="transmembrane region" description="Helical" evidence="1">
    <location>
        <begin position="494"/>
        <end position="517"/>
    </location>
</feature>
<feature type="signal peptide" evidence="2">
    <location>
        <begin position="1"/>
        <end position="29"/>
    </location>
</feature>
<organism evidence="4 5">
    <name type="scientific">Brassicogethes aeneus</name>
    <name type="common">Rape pollen beetle</name>
    <name type="synonym">Meligethes aeneus</name>
    <dbReference type="NCBI Taxonomy" id="1431903"/>
    <lineage>
        <taxon>Eukaryota</taxon>
        <taxon>Metazoa</taxon>
        <taxon>Ecdysozoa</taxon>
        <taxon>Arthropoda</taxon>
        <taxon>Hexapoda</taxon>
        <taxon>Insecta</taxon>
        <taxon>Pterygota</taxon>
        <taxon>Neoptera</taxon>
        <taxon>Endopterygota</taxon>
        <taxon>Coleoptera</taxon>
        <taxon>Polyphaga</taxon>
        <taxon>Cucujiformia</taxon>
        <taxon>Nitidulidae</taxon>
        <taxon>Meligethinae</taxon>
        <taxon>Brassicogethes</taxon>
    </lineage>
</organism>
<keyword evidence="2" id="KW-0732">Signal</keyword>
<feature type="domain" description="Acyltransferase 3" evidence="3">
    <location>
        <begin position="231"/>
        <end position="623"/>
    </location>
</feature>
<feature type="chain" id="PRO_5040474246" description="Acyltransferase 3 domain-containing protein" evidence="2">
    <location>
        <begin position="30"/>
        <end position="659"/>
    </location>
</feature>
<keyword evidence="5" id="KW-1185">Reference proteome</keyword>
<feature type="transmembrane region" description="Helical" evidence="1">
    <location>
        <begin position="156"/>
        <end position="180"/>
    </location>
</feature>
<dbReference type="Pfam" id="PF01757">
    <property type="entry name" value="Acyl_transf_3"/>
    <property type="match status" value="1"/>
</dbReference>
<reference evidence="4" key="1">
    <citation type="submission" date="2021-12" db="EMBL/GenBank/DDBJ databases">
        <authorList>
            <person name="King R."/>
        </authorList>
    </citation>
    <scope>NUCLEOTIDE SEQUENCE</scope>
</reference>
<feature type="transmembrane region" description="Helical" evidence="1">
    <location>
        <begin position="462"/>
        <end position="482"/>
    </location>
</feature>
<evidence type="ECO:0000313" key="5">
    <source>
        <dbReference type="Proteomes" id="UP001154078"/>
    </source>
</evidence>
<evidence type="ECO:0000256" key="1">
    <source>
        <dbReference type="SAM" id="Phobius"/>
    </source>
</evidence>
<feature type="transmembrane region" description="Helical" evidence="1">
    <location>
        <begin position="318"/>
        <end position="337"/>
    </location>
</feature>
<keyword evidence="1" id="KW-0812">Transmembrane</keyword>
<feature type="transmembrane region" description="Helical" evidence="1">
    <location>
        <begin position="569"/>
        <end position="587"/>
    </location>
</feature>
<feature type="transmembrane region" description="Helical" evidence="1">
    <location>
        <begin position="537"/>
        <end position="557"/>
    </location>
</feature>
<dbReference type="Proteomes" id="UP001154078">
    <property type="component" value="Chromosome 2"/>
</dbReference>
<feature type="transmembrane region" description="Helical" evidence="1">
    <location>
        <begin position="383"/>
        <end position="402"/>
    </location>
</feature>
<feature type="transmembrane region" description="Helical" evidence="1">
    <location>
        <begin position="236"/>
        <end position="256"/>
    </location>
</feature>
<feature type="transmembrane region" description="Helical" evidence="1">
    <location>
        <begin position="409"/>
        <end position="430"/>
    </location>
</feature>
<keyword evidence="1" id="KW-0472">Membrane</keyword>
<dbReference type="PANTHER" id="PTHR11161">
    <property type="entry name" value="O-ACYLTRANSFERASE"/>
    <property type="match status" value="1"/>
</dbReference>
<gene>
    <name evidence="4" type="ORF">MELIAE_LOCUS2933</name>
</gene>
<dbReference type="InterPro" id="IPR002656">
    <property type="entry name" value="Acyl_transf_3_dom"/>
</dbReference>
<dbReference type="OrthoDB" id="10265389at2759"/>
<protein>
    <recommendedName>
        <fullName evidence="3">Acyltransferase 3 domain-containing protein</fullName>
    </recommendedName>
</protein>
<evidence type="ECO:0000256" key="2">
    <source>
        <dbReference type="SAM" id="SignalP"/>
    </source>
</evidence>
<evidence type="ECO:0000259" key="3">
    <source>
        <dbReference type="Pfam" id="PF01757"/>
    </source>
</evidence>
<keyword evidence="1" id="KW-1133">Transmembrane helix</keyword>
<proteinExistence type="predicted"/>
<dbReference type="EMBL" id="OV121133">
    <property type="protein sequence ID" value="CAH0550013.1"/>
    <property type="molecule type" value="Genomic_DNA"/>
</dbReference>
<dbReference type="InterPro" id="IPR052728">
    <property type="entry name" value="O2_lipid_transport_reg"/>
</dbReference>
<feature type="transmembrane region" description="Helical" evidence="1">
    <location>
        <begin position="607"/>
        <end position="625"/>
    </location>
</feature>
<dbReference type="AlphaFoldDB" id="A0A9P0AX66"/>
<dbReference type="GO" id="GO:0016747">
    <property type="term" value="F:acyltransferase activity, transferring groups other than amino-acyl groups"/>
    <property type="evidence" value="ECO:0007669"/>
    <property type="project" value="InterPro"/>
</dbReference>
<sequence length="659" mass="75978">MASAPLTCSSNMYKFGFFICLLSANYAHAKVTDEEYASIPELFHMDNYDKCMLMGEKAFFCSTQYNLEPLNPQNASKTWRIIDELVSTKQNYRHDRLRHFICVPETCPNVPIMDESDPKLGEMLEECYNEKYKHLGLKGKVSFVQCDTIHTDRYPIGVFEIVVAVVSISYIAFVIFATIWEGIYRYKTPEEYNTFVKSTSGKIMSMFSLTRNWIRLKAVKETPDVERLRCLQGIRVYNLVLVIFSHTVLANLAIPVSNTKYPETVTEKFLNIFLSSGPLCVSTFFLMAGFLLSYGIFDYTHGKKELKPEFLIMAFINRCVRLTPTLAFVLILHATWLPHISNGPLWDHIIGYEYRACRANGWTNLLYLQTYVNSETMCMMQTWYLGVDTQYFVLGLILIYFMKKNEKNIPLILGSCLGLHMIVTFIMNYVNNFDATLMPEPETFYLIQFSKNPQWHSQLTAFYGNIPGLVIGMAYGYAYYKYRGVQLFTKMRHYVLWWFVVLFFPLGIIIFPGLIIYNPEIPKNIFWASFYVATCRTVFTTGIGFVIFGVSQGIGWIVKYVCEWRPTYILGRIVYSSFLIHVALIKIKPAIKRTPSYADDFTLTTELLSDIFVAFLAGTLLTLFVEMPISELQKLMVPQKEAKAKEVAPVKPAEEKKKL</sequence>
<feature type="transmembrane region" description="Helical" evidence="1">
    <location>
        <begin position="276"/>
        <end position="297"/>
    </location>
</feature>
<evidence type="ECO:0000313" key="4">
    <source>
        <dbReference type="EMBL" id="CAH0550013.1"/>
    </source>
</evidence>
<name>A0A9P0AX66_BRAAE</name>
<dbReference type="PANTHER" id="PTHR11161:SF0">
    <property type="entry name" value="O-ACYLTRANSFERASE LIKE PROTEIN"/>
    <property type="match status" value="1"/>
</dbReference>